<dbReference type="Pfam" id="PF09339">
    <property type="entry name" value="HTH_IclR"/>
    <property type="match status" value="1"/>
</dbReference>
<evidence type="ECO:0000313" key="10">
    <source>
        <dbReference type="Proteomes" id="UP000234433"/>
    </source>
</evidence>
<organism evidence="9 10">
    <name type="scientific">Brevibacterium antiquum CNRZ 918</name>
    <dbReference type="NCBI Taxonomy" id="1255637"/>
    <lineage>
        <taxon>Bacteria</taxon>
        <taxon>Bacillati</taxon>
        <taxon>Actinomycetota</taxon>
        <taxon>Actinomycetes</taxon>
        <taxon>Micrococcales</taxon>
        <taxon>Brevibacteriaceae</taxon>
        <taxon>Brevibacterium</taxon>
    </lineage>
</organism>
<evidence type="ECO:0000259" key="8">
    <source>
        <dbReference type="PROSITE" id="PS51078"/>
    </source>
</evidence>
<dbReference type="InterPro" id="IPR036390">
    <property type="entry name" value="WH_DNA-bd_sf"/>
</dbReference>
<keyword evidence="2" id="KW-0805">Transcription regulation</keyword>
<dbReference type="PROSITE" id="PS51078">
    <property type="entry name" value="ICLR_ED"/>
    <property type="match status" value="1"/>
</dbReference>
<dbReference type="PROSITE" id="PS51077">
    <property type="entry name" value="HTH_ICLR"/>
    <property type="match status" value="1"/>
</dbReference>
<evidence type="ECO:0000256" key="4">
    <source>
        <dbReference type="ARBA" id="ARBA00023163"/>
    </source>
</evidence>
<dbReference type="Proteomes" id="UP000234433">
    <property type="component" value="Unassembled WGS sequence"/>
</dbReference>
<comment type="function">
    <text evidence="5">May be an activator protein for the gylABX operon.</text>
</comment>
<dbReference type="SUPFAM" id="SSF46785">
    <property type="entry name" value="Winged helix' DNA-binding domain"/>
    <property type="match status" value="1"/>
</dbReference>
<dbReference type="AlphaFoldDB" id="A0A2H1IEL7"/>
<dbReference type="Gene3D" id="3.30.450.40">
    <property type="match status" value="1"/>
</dbReference>
<keyword evidence="3" id="KW-0238">DNA-binding</keyword>
<feature type="domain" description="IclR-ED" evidence="8">
    <location>
        <begin position="100"/>
        <end position="282"/>
    </location>
</feature>
<keyword evidence="1" id="KW-0319">Glycerol metabolism</keyword>
<dbReference type="InterPro" id="IPR036388">
    <property type="entry name" value="WH-like_DNA-bd_sf"/>
</dbReference>
<proteinExistence type="predicted"/>
<evidence type="ECO:0000256" key="5">
    <source>
        <dbReference type="ARBA" id="ARBA00058938"/>
    </source>
</evidence>
<gene>
    <name evidence="9" type="ORF">BANT918_00908</name>
</gene>
<dbReference type="GO" id="GO:0003677">
    <property type="term" value="F:DNA binding"/>
    <property type="evidence" value="ECO:0007669"/>
    <property type="project" value="UniProtKB-KW"/>
</dbReference>
<dbReference type="PANTHER" id="PTHR30136:SF24">
    <property type="entry name" value="HTH-TYPE TRANSCRIPTIONAL REPRESSOR ALLR"/>
    <property type="match status" value="1"/>
</dbReference>
<keyword evidence="4" id="KW-0804">Transcription</keyword>
<dbReference type="Gene3D" id="1.10.10.10">
    <property type="entry name" value="Winged helix-like DNA-binding domain superfamily/Winged helix DNA-binding domain"/>
    <property type="match status" value="1"/>
</dbReference>
<dbReference type="FunFam" id="1.10.10.10:FF:000056">
    <property type="entry name" value="IclR family transcriptional regulator"/>
    <property type="match status" value="1"/>
</dbReference>
<reference evidence="9 10" key="1">
    <citation type="submission" date="2017-03" db="EMBL/GenBank/DDBJ databases">
        <authorList>
            <person name="Afonso C.L."/>
            <person name="Miller P.J."/>
            <person name="Scott M.A."/>
            <person name="Spackman E."/>
            <person name="Goraichik I."/>
            <person name="Dimitrov K.M."/>
            <person name="Suarez D.L."/>
            <person name="Swayne D.E."/>
        </authorList>
    </citation>
    <scope>NUCLEOTIDE SEQUENCE [LARGE SCALE GENOMIC DNA]</scope>
    <source>
        <strain evidence="9 10">CNRZ 918</strain>
    </source>
</reference>
<accession>A0A2H1IEL7</accession>
<sequence length="286" mass="30487">MALRRHSPYSTRDWPLFVLCHVSYSFEMSNSETNTGSVQSVDRAVTILEIIARTGLAGVTDIAAELGVHKSTASRIVSTLEARGLVEQDQHRGKYRLGLGILRLAGATTARLDIVQEARPIAKLLAERTGETINIAVLSDGAALYLDQVSGTASVQSHNWVGQRIPLHATSNGKVLLSGLSEAGIRTALEPRLPTYTPRTVTSIPHLLTEIAEVVAAGHSIVIDELEIGLTAVSAPIRNAHGDVIASISTSGPGFRFTDEKVAAAQDLLVAAAADVSSRFGWRENP</sequence>
<evidence type="ECO:0000256" key="3">
    <source>
        <dbReference type="ARBA" id="ARBA00023125"/>
    </source>
</evidence>
<dbReference type="InterPro" id="IPR029016">
    <property type="entry name" value="GAF-like_dom_sf"/>
</dbReference>
<dbReference type="PANTHER" id="PTHR30136">
    <property type="entry name" value="HELIX-TURN-HELIX TRANSCRIPTIONAL REGULATOR, ICLR FAMILY"/>
    <property type="match status" value="1"/>
</dbReference>
<dbReference type="InterPro" id="IPR005471">
    <property type="entry name" value="Tscrpt_reg_IclR_N"/>
</dbReference>
<evidence type="ECO:0000256" key="1">
    <source>
        <dbReference type="ARBA" id="ARBA00022798"/>
    </source>
</evidence>
<evidence type="ECO:0000256" key="2">
    <source>
        <dbReference type="ARBA" id="ARBA00023015"/>
    </source>
</evidence>
<dbReference type="SMART" id="SM00346">
    <property type="entry name" value="HTH_ICLR"/>
    <property type="match status" value="1"/>
</dbReference>
<dbReference type="GO" id="GO:0003700">
    <property type="term" value="F:DNA-binding transcription factor activity"/>
    <property type="evidence" value="ECO:0007669"/>
    <property type="project" value="TreeGrafter"/>
</dbReference>
<name>A0A2H1IEL7_9MICO</name>
<dbReference type="SUPFAM" id="SSF55781">
    <property type="entry name" value="GAF domain-like"/>
    <property type="match status" value="1"/>
</dbReference>
<dbReference type="Pfam" id="PF01614">
    <property type="entry name" value="IclR_C"/>
    <property type="match status" value="1"/>
</dbReference>
<protein>
    <recommendedName>
        <fullName evidence="6">Glycerol operon regulatory protein</fullName>
    </recommendedName>
</protein>
<evidence type="ECO:0000313" key="9">
    <source>
        <dbReference type="EMBL" id="SMX73638.1"/>
    </source>
</evidence>
<dbReference type="InterPro" id="IPR014757">
    <property type="entry name" value="Tscrpt_reg_IclR_C"/>
</dbReference>
<dbReference type="GO" id="GO:0045892">
    <property type="term" value="P:negative regulation of DNA-templated transcription"/>
    <property type="evidence" value="ECO:0007669"/>
    <property type="project" value="TreeGrafter"/>
</dbReference>
<evidence type="ECO:0000259" key="7">
    <source>
        <dbReference type="PROSITE" id="PS51077"/>
    </source>
</evidence>
<evidence type="ECO:0000256" key="6">
    <source>
        <dbReference type="ARBA" id="ARBA00070406"/>
    </source>
</evidence>
<dbReference type="GO" id="GO:0006071">
    <property type="term" value="P:glycerol metabolic process"/>
    <property type="evidence" value="ECO:0007669"/>
    <property type="project" value="UniProtKB-KW"/>
</dbReference>
<dbReference type="EMBL" id="FXZD01000002">
    <property type="protein sequence ID" value="SMX73638.1"/>
    <property type="molecule type" value="Genomic_DNA"/>
</dbReference>
<dbReference type="InterPro" id="IPR050707">
    <property type="entry name" value="HTH_MetabolicPath_Reg"/>
</dbReference>
<feature type="domain" description="HTH iclR-type" evidence="7">
    <location>
        <begin position="38"/>
        <end position="99"/>
    </location>
</feature>